<feature type="transmembrane region" description="Helical" evidence="1">
    <location>
        <begin position="12"/>
        <end position="29"/>
    </location>
</feature>
<evidence type="ECO:0000313" key="3">
    <source>
        <dbReference type="Proteomes" id="UP000006160"/>
    </source>
</evidence>
<keyword evidence="1" id="KW-0812">Transmembrane</keyword>
<dbReference type="EMBL" id="ACSJ01000007">
    <property type="protein sequence ID" value="EES91374.1"/>
    <property type="molecule type" value="Genomic_DNA"/>
</dbReference>
<sequence length="160" mass="18129">MSVRVENNTKWVIFIIISIVSTLIGLNIPNNPNPHVSTNKLDINVWLKSVKNNGKPIITIESNVPDNTEGIVILEKDDINYRVSLPVKFKEGIAKTNEFMLKGKNLPSGEYTMRFKSTLDIVQPIEVKSIIGKNYSNVKSKYIQESMLGKRLVFIKKIDL</sequence>
<organism evidence="2 3">
    <name type="scientific">Clostridium botulinum D str. 1873</name>
    <dbReference type="NCBI Taxonomy" id="592027"/>
    <lineage>
        <taxon>Bacteria</taxon>
        <taxon>Bacillati</taxon>
        <taxon>Bacillota</taxon>
        <taxon>Clostridia</taxon>
        <taxon>Eubacteriales</taxon>
        <taxon>Clostridiaceae</taxon>
        <taxon>Clostridium</taxon>
    </lineage>
</organism>
<evidence type="ECO:0000313" key="2">
    <source>
        <dbReference type="EMBL" id="EES91374.1"/>
    </source>
</evidence>
<keyword evidence="1" id="KW-1133">Transmembrane helix</keyword>
<reference evidence="2 3" key="1">
    <citation type="submission" date="2009-10" db="EMBL/GenBank/DDBJ databases">
        <authorList>
            <person name="Shrivastava S."/>
            <person name="Brinkac L.B."/>
            <person name="Brown J.L."/>
            <person name="Bruce D.B."/>
            <person name="Detter C."/>
            <person name="Green L.D."/>
            <person name="Munk C.A."/>
            <person name="Rogers Y.C."/>
            <person name="Tapia R."/>
            <person name="Saunders E.S."/>
            <person name="Sims D.R."/>
            <person name="Smith L.A."/>
            <person name="Smith T.J."/>
            <person name="Sutton G."/>
            <person name="Brettin T."/>
        </authorList>
    </citation>
    <scope>NUCLEOTIDE SEQUENCE [LARGE SCALE GENOMIC DNA]</scope>
    <source>
        <strain evidence="3">D str. 1873</strain>
    </source>
</reference>
<dbReference type="RefSeq" id="WP_003376130.1">
    <property type="nucleotide sequence ID" value="NZ_ACSJ01000007.1"/>
</dbReference>
<dbReference type="Proteomes" id="UP000006160">
    <property type="component" value="Unassembled WGS sequence"/>
</dbReference>
<accession>A0A9P2LLA1</accession>
<evidence type="ECO:0000256" key="1">
    <source>
        <dbReference type="SAM" id="Phobius"/>
    </source>
</evidence>
<gene>
    <name evidence="2" type="ORF">CLG_B1017</name>
</gene>
<comment type="caution">
    <text evidence="2">The sequence shown here is derived from an EMBL/GenBank/DDBJ whole genome shotgun (WGS) entry which is preliminary data.</text>
</comment>
<dbReference type="AlphaFoldDB" id="A0A9P2LLA1"/>
<proteinExistence type="predicted"/>
<protein>
    <submittedName>
        <fullName evidence="2">Uncharacterized protein</fullName>
    </submittedName>
</protein>
<keyword evidence="1" id="KW-0472">Membrane</keyword>
<name>A0A9P2LLA1_CLOBO</name>